<protein>
    <submittedName>
        <fullName evidence="3">Uncharacterized protein</fullName>
    </submittedName>
</protein>
<accession>A0A0F9JAC6</accession>
<dbReference type="InterPro" id="IPR019734">
    <property type="entry name" value="TPR_rpt"/>
</dbReference>
<dbReference type="Gene3D" id="1.25.40.10">
    <property type="entry name" value="Tetratricopeptide repeat domain"/>
    <property type="match status" value="1"/>
</dbReference>
<dbReference type="Pfam" id="PF13414">
    <property type="entry name" value="TPR_11"/>
    <property type="match status" value="2"/>
</dbReference>
<evidence type="ECO:0000256" key="1">
    <source>
        <dbReference type="ARBA" id="ARBA00022737"/>
    </source>
</evidence>
<dbReference type="PANTHER" id="PTHR44943:SF8">
    <property type="entry name" value="TPR REPEAT-CONTAINING PROTEIN MJ0263"/>
    <property type="match status" value="1"/>
</dbReference>
<dbReference type="PANTHER" id="PTHR44943">
    <property type="entry name" value="CELLULOSE SYNTHASE OPERON PROTEIN C"/>
    <property type="match status" value="1"/>
</dbReference>
<dbReference type="PROSITE" id="PS50293">
    <property type="entry name" value="TPR_REGION"/>
    <property type="match status" value="2"/>
</dbReference>
<dbReference type="EMBL" id="LAZR01011927">
    <property type="protein sequence ID" value="KKM53042.1"/>
    <property type="molecule type" value="Genomic_DNA"/>
</dbReference>
<dbReference type="InterPro" id="IPR051685">
    <property type="entry name" value="Ycf3/AcsC/BcsC/TPR_MFPF"/>
</dbReference>
<reference evidence="3" key="1">
    <citation type="journal article" date="2015" name="Nature">
        <title>Complex archaea that bridge the gap between prokaryotes and eukaryotes.</title>
        <authorList>
            <person name="Spang A."/>
            <person name="Saw J.H."/>
            <person name="Jorgensen S.L."/>
            <person name="Zaremba-Niedzwiedzka K."/>
            <person name="Martijn J."/>
            <person name="Lind A.E."/>
            <person name="van Eijk R."/>
            <person name="Schleper C."/>
            <person name="Guy L."/>
            <person name="Ettema T.J."/>
        </authorList>
    </citation>
    <scope>NUCLEOTIDE SEQUENCE</scope>
</reference>
<evidence type="ECO:0000256" key="2">
    <source>
        <dbReference type="ARBA" id="ARBA00022803"/>
    </source>
</evidence>
<proteinExistence type="predicted"/>
<keyword evidence="1" id="KW-0677">Repeat</keyword>
<sequence length="154" mass="17988">MRKLLIFQILLILFLLTSFAATSYGQSKFSQYYNKGIEYYKQGKYDQAGEQFKKALELKPNHVYALYGLGNTYYCKAKYDEAVKIYTNAIKINPDYPKVHYSLSLAYSKLGMTRDAEKEKKIFRKLTQGEKGVLKTPTRKKKVLREVKKDRVVE</sequence>
<feature type="non-terminal residue" evidence="3">
    <location>
        <position position="154"/>
    </location>
</feature>
<evidence type="ECO:0000313" key="3">
    <source>
        <dbReference type="EMBL" id="KKM53042.1"/>
    </source>
</evidence>
<dbReference type="SMART" id="SM00028">
    <property type="entry name" value="TPR"/>
    <property type="match status" value="2"/>
</dbReference>
<name>A0A0F9JAC6_9ZZZZ</name>
<comment type="caution">
    <text evidence="3">The sequence shown here is derived from an EMBL/GenBank/DDBJ whole genome shotgun (WGS) entry which is preliminary data.</text>
</comment>
<keyword evidence="2" id="KW-0802">TPR repeat</keyword>
<dbReference type="SUPFAM" id="SSF48452">
    <property type="entry name" value="TPR-like"/>
    <property type="match status" value="1"/>
</dbReference>
<organism evidence="3">
    <name type="scientific">marine sediment metagenome</name>
    <dbReference type="NCBI Taxonomy" id="412755"/>
    <lineage>
        <taxon>unclassified sequences</taxon>
        <taxon>metagenomes</taxon>
        <taxon>ecological metagenomes</taxon>
    </lineage>
</organism>
<dbReference type="PROSITE" id="PS50005">
    <property type="entry name" value="TPR"/>
    <property type="match status" value="2"/>
</dbReference>
<dbReference type="AlphaFoldDB" id="A0A0F9JAC6"/>
<gene>
    <name evidence="3" type="ORF">LCGC14_1554360</name>
</gene>
<dbReference type="InterPro" id="IPR011990">
    <property type="entry name" value="TPR-like_helical_dom_sf"/>
</dbReference>